<dbReference type="GO" id="GO:0005737">
    <property type="term" value="C:cytoplasm"/>
    <property type="evidence" value="ECO:0007669"/>
    <property type="project" value="TreeGrafter"/>
</dbReference>
<dbReference type="OrthoDB" id="5961at2157"/>
<dbReference type="PANTHER" id="PTHR10173">
    <property type="entry name" value="METHIONINE SULFOXIDE REDUCTASE"/>
    <property type="match status" value="1"/>
</dbReference>
<name>A7I5W3_METB6</name>
<dbReference type="Gene3D" id="2.170.150.20">
    <property type="entry name" value="Peptide methionine sulfoxide reductase"/>
    <property type="match status" value="1"/>
</dbReference>
<feature type="binding site" evidence="6">
    <location>
        <position position="126"/>
    </location>
    <ligand>
        <name>Zn(2+)</name>
        <dbReference type="ChEBI" id="CHEBI:29105"/>
    </ligand>
</feature>
<dbReference type="EMBL" id="CP000780">
    <property type="protein sequence ID" value="ABS55124.1"/>
    <property type="molecule type" value="Genomic_DNA"/>
</dbReference>
<dbReference type="Proteomes" id="UP000002408">
    <property type="component" value="Chromosome"/>
</dbReference>
<evidence type="ECO:0000256" key="6">
    <source>
        <dbReference type="HAMAP-Rule" id="MF_01400"/>
    </source>
</evidence>
<keyword evidence="3 6" id="KW-0862">Zinc</keyword>
<feature type="domain" description="MsrB" evidence="7">
    <location>
        <begin position="35"/>
        <end position="157"/>
    </location>
</feature>
<comment type="similarity">
    <text evidence="1 6">Belongs to the MsrB Met sulfoxide reductase family.</text>
</comment>
<evidence type="ECO:0000256" key="1">
    <source>
        <dbReference type="ARBA" id="ARBA00007174"/>
    </source>
</evidence>
<dbReference type="InterPro" id="IPR002579">
    <property type="entry name" value="Met_Sox_Rdtase_MsrB_dom"/>
</dbReference>
<comment type="cofactor">
    <cofactor evidence="6">
        <name>Zn(2+)</name>
        <dbReference type="ChEBI" id="CHEBI:29105"/>
    </cofactor>
    <text evidence="6">Binds 1 zinc ion per subunit. The zinc ion is important for the structural integrity of the protein.</text>
</comment>
<dbReference type="GO" id="GO:0006979">
    <property type="term" value="P:response to oxidative stress"/>
    <property type="evidence" value="ECO:0007669"/>
    <property type="project" value="InterPro"/>
</dbReference>
<keyword evidence="2 6" id="KW-0479">Metal-binding</keyword>
<dbReference type="KEGG" id="mbn:Mboo_0606"/>
<dbReference type="PANTHER" id="PTHR10173:SF52">
    <property type="entry name" value="METHIONINE-R-SULFOXIDE REDUCTASE B1"/>
    <property type="match status" value="1"/>
</dbReference>
<dbReference type="HOGENOM" id="CLU_031040_8_2_2"/>
<accession>A7I5W3</accession>
<dbReference type="NCBIfam" id="TIGR00357">
    <property type="entry name" value="peptide-methionine (R)-S-oxide reductase MsrB"/>
    <property type="match status" value="1"/>
</dbReference>
<keyword evidence="9" id="KW-1185">Reference proteome</keyword>
<dbReference type="GO" id="GO:0030091">
    <property type="term" value="P:protein repair"/>
    <property type="evidence" value="ECO:0007669"/>
    <property type="project" value="InterPro"/>
</dbReference>
<dbReference type="EC" id="1.8.4.12" evidence="6"/>
<dbReference type="eggNOG" id="arCOG02815">
    <property type="taxonomic scope" value="Archaea"/>
</dbReference>
<dbReference type="HAMAP" id="MF_01400">
    <property type="entry name" value="MsrB"/>
    <property type="match status" value="1"/>
</dbReference>
<protein>
    <recommendedName>
        <fullName evidence="6">Peptide methionine sulfoxide reductase MsrB</fullName>
        <ecNumber evidence="6">1.8.4.12</ecNumber>
    </recommendedName>
    <alternativeName>
        <fullName evidence="6">Peptide-methionine (R)-S-oxide reductase</fullName>
    </alternativeName>
</protein>
<evidence type="ECO:0000256" key="4">
    <source>
        <dbReference type="ARBA" id="ARBA00023002"/>
    </source>
</evidence>
<dbReference type="STRING" id="456442.Mboo_0606"/>
<dbReference type="GeneID" id="5412166"/>
<feature type="binding site" evidence="6">
    <location>
        <position position="74"/>
    </location>
    <ligand>
        <name>Zn(2+)</name>
        <dbReference type="ChEBI" id="CHEBI:29105"/>
    </ligand>
</feature>
<dbReference type="SUPFAM" id="SSF51316">
    <property type="entry name" value="Mss4-like"/>
    <property type="match status" value="1"/>
</dbReference>
<reference evidence="9" key="1">
    <citation type="journal article" date="2015" name="Microbiology">
        <title>Genome of Methanoregula boonei 6A8 reveals adaptations to oligotrophic peatland environments.</title>
        <authorList>
            <person name="Braeuer S."/>
            <person name="Cadillo-Quiroz H."/>
            <person name="Kyrpides N."/>
            <person name="Woyke T."/>
            <person name="Goodwin L."/>
            <person name="Detter C."/>
            <person name="Podell S."/>
            <person name="Yavitt J.B."/>
            <person name="Zinder S.H."/>
        </authorList>
    </citation>
    <scope>NUCLEOTIDE SEQUENCE [LARGE SCALE GENOMIC DNA]</scope>
    <source>
        <strain evidence="9">DSM 21154 / JCM 14090 / 6A8</strain>
    </source>
</reference>
<dbReference type="GO" id="GO:0033743">
    <property type="term" value="F:peptide-methionine (R)-S-oxide reductase activity"/>
    <property type="evidence" value="ECO:0007669"/>
    <property type="project" value="UniProtKB-UniRule"/>
</dbReference>
<organism evidence="8 9">
    <name type="scientific">Methanoregula boonei (strain DSM 21154 / JCM 14090 / 6A8)</name>
    <dbReference type="NCBI Taxonomy" id="456442"/>
    <lineage>
        <taxon>Archaea</taxon>
        <taxon>Methanobacteriati</taxon>
        <taxon>Methanobacteriota</taxon>
        <taxon>Stenosarchaea group</taxon>
        <taxon>Methanomicrobia</taxon>
        <taxon>Methanomicrobiales</taxon>
        <taxon>Methanoregulaceae</taxon>
        <taxon>Methanoregula</taxon>
    </lineage>
</organism>
<evidence type="ECO:0000256" key="5">
    <source>
        <dbReference type="ARBA" id="ARBA00048488"/>
    </source>
</evidence>
<evidence type="ECO:0000313" key="9">
    <source>
        <dbReference type="Proteomes" id="UP000002408"/>
    </source>
</evidence>
<keyword evidence="4 6" id="KW-0560">Oxidoreductase</keyword>
<dbReference type="PROSITE" id="PS51790">
    <property type="entry name" value="MSRB"/>
    <property type="match status" value="1"/>
</dbReference>
<gene>
    <name evidence="6" type="primary">msrB</name>
    <name evidence="8" type="ordered locus">Mboo_0606</name>
</gene>
<dbReference type="FunFam" id="2.170.150.20:FF:000001">
    <property type="entry name" value="Peptide methionine sulfoxide reductase MsrB"/>
    <property type="match status" value="1"/>
</dbReference>
<evidence type="ECO:0000256" key="2">
    <source>
        <dbReference type="ARBA" id="ARBA00022723"/>
    </source>
</evidence>
<evidence type="ECO:0000259" key="7">
    <source>
        <dbReference type="PROSITE" id="PS51790"/>
    </source>
</evidence>
<dbReference type="GO" id="GO:0008270">
    <property type="term" value="F:zinc ion binding"/>
    <property type="evidence" value="ECO:0007669"/>
    <property type="project" value="UniProtKB-UniRule"/>
</dbReference>
<dbReference type="Pfam" id="PF01641">
    <property type="entry name" value="SelR"/>
    <property type="match status" value="1"/>
</dbReference>
<dbReference type="InterPro" id="IPR028427">
    <property type="entry name" value="Met_Sox_Rdtase_MsrB"/>
</dbReference>
<feature type="binding site" evidence="6">
    <location>
        <position position="77"/>
    </location>
    <ligand>
        <name>Zn(2+)</name>
        <dbReference type="ChEBI" id="CHEBI:29105"/>
    </ligand>
</feature>
<sequence>MIQNTPKTEGGAGVVPIFDPETGRVEERTVIQKTDAEWQAQLTPEQFSVARKQGTEYAFTGKYHDCKAPGTYCCACCGTPLFSSDTKFDSGTGWPSFSAPVSPLNVRTHTDRSNGMVRTEVLCARCRAHLGHVFDDGPKPTGKRYCMNSAALDLHVAPGEKTC</sequence>
<feature type="active site" description="Nucleophile" evidence="6">
    <location>
        <position position="146"/>
    </location>
</feature>
<feature type="binding site" evidence="6">
    <location>
        <position position="123"/>
    </location>
    <ligand>
        <name>Zn(2+)</name>
        <dbReference type="ChEBI" id="CHEBI:29105"/>
    </ligand>
</feature>
<evidence type="ECO:0000313" key="8">
    <source>
        <dbReference type="EMBL" id="ABS55124.1"/>
    </source>
</evidence>
<dbReference type="AlphaFoldDB" id="A7I5W3"/>
<evidence type="ECO:0000256" key="3">
    <source>
        <dbReference type="ARBA" id="ARBA00022833"/>
    </source>
</evidence>
<dbReference type="InterPro" id="IPR011057">
    <property type="entry name" value="Mss4-like_sf"/>
</dbReference>
<comment type="catalytic activity">
    <reaction evidence="5 6">
        <text>L-methionyl-[protein] + [thioredoxin]-disulfide + H2O = L-methionyl-(R)-S-oxide-[protein] + [thioredoxin]-dithiol</text>
        <dbReference type="Rhea" id="RHEA:24164"/>
        <dbReference type="Rhea" id="RHEA-COMP:10698"/>
        <dbReference type="Rhea" id="RHEA-COMP:10700"/>
        <dbReference type="Rhea" id="RHEA-COMP:12313"/>
        <dbReference type="Rhea" id="RHEA-COMP:12314"/>
        <dbReference type="ChEBI" id="CHEBI:15377"/>
        <dbReference type="ChEBI" id="CHEBI:16044"/>
        <dbReference type="ChEBI" id="CHEBI:29950"/>
        <dbReference type="ChEBI" id="CHEBI:45764"/>
        <dbReference type="ChEBI" id="CHEBI:50058"/>
        <dbReference type="EC" id="1.8.4.12"/>
    </reaction>
</comment>
<proteinExistence type="inferred from homology"/>
<dbReference type="RefSeq" id="WP_012106145.1">
    <property type="nucleotide sequence ID" value="NC_009712.1"/>
</dbReference>